<dbReference type="RefSeq" id="WP_103553529.1">
    <property type="nucleotide sequence ID" value="NZ_JBHJSK010000001.1"/>
</dbReference>
<evidence type="ECO:0000313" key="5">
    <source>
        <dbReference type="Proteomes" id="UP000236178"/>
    </source>
</evidence>
<reference evidence="4 5" key="1">
    <citation type="submission" date="2017-12" db="EMBL/GenBank/DDBJ databases">
        <title>Streptomyces populusis sp. nov., a novel endophytic actinobacterium isolated from stems of Populus adenopoda Maxim.</title>
        <authorList>
            <person name="Wang Z."/>
        </authorList>
    </citation>
    <scope>NUCLEOTIDE SEQUENCE [LARGE SCALE GENOMIC DNA]</scope>
    <source>
        <strain evidence="4 5">A249</strain>
    </source>
</reference>
<feature type="region of interest" description="Disordered" evidence="1">
    <location>
        <begin position="63"/>
        <end position="104"/>
    </location>
</feature>
<gene>
    <name evidence="4" type="ORF">CW362_34345</name>
</gene>
<name>A0A2I0SF71_9ACTN</name>
<keyword evidence="5" id="KW-1185">Reference proteome</keyword>
<proteinExistence type="predicted"/>
<sequence>MNRQAQAAVLFLVGAAVLHASVTDLYLRYVKAGLRPLLLAAGAVLIVTALATAWYEMREHRKASAGRSGDEHGHGPVSTETATDPGAHEPAHGPGPADGHGHGHREPRVSWLLVLPLLALILVAPPALGSYSAMRTGTALQAPFGYAELPAGDPVPLGLVDYAGRAAYDHGRSLGGRRVRITGFVALDSAGAPYLVRMALNCCAADAQPVKIGLSGRVPPVLRPDTWLEVTGRYTARRAKDPVNGGVIPYLEVSTAKPVPEPHDPYDESWNN</sequence>
<feature type="transmembrane region" description="Helical" evidence="2">
    <location>
        <begin position="36"/>
        <end position="55"/>
    </location>
</feature>
<feature type="transmembrane region" description="Helical" evidence="2">
    <location>
        <begin position="109"/>
        <end position="128"/>
    </location>
</feature>
<dbReference type="OrthoDB" id="359029at2"/>
<dbReference type="EMBL" id="PJOS01000105">
    <property type="protein sequence ID" value="PKT68574.1"/>
    <property type="molecule type" value="Genomic_DNA"/>
</dbReference>
<keyword evidence="2" id="KW-0472">Membrane</keyword>
<protein>
    <submittedName>
        <fullName evidence="4">TIGR03943 family protein</fullName>
    </submittedName>
</protein>
<comment type="caution">
    <text evidence="4">The sequence shown here is derived from an EMBL/GenBank/DDBJ whole genome shotgun (WGS) entry which is preliminary data.</text>
</comment>
<evidence type="ECO:0000256" key="1">
    <source>
        <dbReference type="SAM" id="MobiDB-lite"/>
    </source>
</evidence>
<dbReference type="AlphaFoldDB" id="A0A2I0SF71"/>
<accession>A0A2I0SF71</accession>
<keyword evidence="2" id="KW-1133">Transmembrane helix</keyword>
<evidence type="ECO:0000313" key="4">
    <source>
        <dbReference type="EMBL" id="PKT68574.1"/>
    </source>
</evidence>
<evidence type="ECO:0000256" key="2">
    <source>
        <dbReference type="SAM" id="Phobius"/>
    </source>
</evidence>
<keyword evidence="2" id="KW-0812">Transmembrane</keyword>
<dbReference type="Proteomes" id="UP000236178">
    <property type="component" value="Unassembled WGS sequence"/>
</dbReference>
<dbReference type="InterPro" id="IPR048447">
    <property type="entry name" value="DUF1980_C"/>
</dbReference>
<dbReference type="NCBIfam" id="TIGR03943">
    <property type="entry name" value="TIGR03943 family putative permease subunit"/>
    <property type="match status" value="1"/>
</dbReference>
<evidence type="ECO:0000259" key="3">
    <source>
        <dbReference type="Pfam" id="PF21537"/>
    </source>
</evidence>
<feature type="domain" description="DUF1980" evidence="3">
    <location>
        <begin position="170"/>
        <end position="266"/>
    </location>
</feature>
<dbReference type="Pfam" id="PF21537">
    <property type="entry name" value="DUF1980_C"/>
    <property type="match status" value="1"/>
</dbReference>
<organism evidence="4 5">
    <name type="scientific">Streptomyces populi</name>
    <dbReference type="NCBI Taxonomy" id="2058924"/>
    <lineage>
        <taxon>Bacteria</taxon>
        <taxon>Bacillati</taxon>
        <taxon>Actinomycetota</taxon>
        <taxon>Actinomycetes</taxon>
        <taxon>Kitasatosporales</taxon>
        <taxon>Streptomycetaceae</taxon>
        <taxon>Streptomyces</taxon>
    </lineage>
</organism>
<dbReference type="InterPro" id="IPR015402">
    <property type="entry name" value="DUF1980"/>
</dbReference>